<name>A0A1H5H3L4_9MICO</name>
<protein>
    <submittedName>
        <fullName evidence="1">Uncharacterized protein</fullName>
    </submittedName>
</protein>
<dbReference type="RefSeq" id="WP_089772637.1">
    <property type="nucleotide sequence ID" value="NZ_FNTX01000001.1"/>
</dbReference>
<reference evidence="2" key="1">
    <citation type="submission" date="2016-10" db="EMBL/GenBank/DDBJ databases">
        <authorList>
            <person name="Varghese N."/>
            <person name="Submissions S."/>
        </authorList>
    </citation>
    <scope>NUCLEOTIDE SEQUENCE [LARGE SCALE GENOMIC DNA]</scope>
    <source>
        <strain evidence="2">DSM 21368</strain>
    </source>
</reference>
<keyword evidence="2" id="KW-1185">Reference proteome</keyword>
<evidence type="ECO:0000313" key="2">
    <source>
        <dbReference type="Proteomes" id="UP000199220"/>
    </source>
</evidence>
<dbReference type="AlphaFoldDB" id="A0A1H5H3L4"/>
<evidence type="ECO:0000313" key="1">
    <source>
        <dbReference type="EMBL" id="SEE22334.1"/>
    </source>
</evidence>
<sequence length="365" mass="39244">MPLHDVEYLPGDPEAIEERAQSILTFAEALASADDFLRNTVTAELDSSAARSVEALRKHGESIGDQYRNASEQYYNCGSGLSWYAAVHKSVQEEMEPIVDRYTELDDLNVMIGPAAAGIDQDIPGGQSPEEVRAEMGSLRHQYEMLYQEWESALEKATATVGYGIVLSESELDPPSGLDKFLDWVSVGGTVLSVVMCWNPMGWGAATVTWAARLGVALTVAPVGVETYRYAQGEASAGDVLWVGAGAIPVSKFYKVERALPNGMLRLTARNPLAGSRYAAQGERMLDHFDNLSPETQSLLLAGVATMDLNQRKDGILGTADSAADLALGHTGTEKQMSLGSWVGAVLESSGPREAPDRSEMGPGR</sequence>
<gene>
    <name evidence="1" type="ORF">SAMN04488554_1839</name>
</gene>
<organism evidence="1 2">
    <name type="scientific">Ruania alba</name>
    <dbReference type="NCBI Taxonomy" id="648782"/>
    <lineage>
        <taxon>Bacteria</taxon>
        <taxon>Bacillati</taxon>
        <taxon>Actinomycetota</taxon>
        <taxon>Actinomycetes</taxon>
        <taxon>Micrococcales</taxon>
        <taxon>Ruaniaceae</taxon>
        <taxon>Ruania</taxon>
    </lineage>
</organism>
<dbReference type="Proteomes" id="UP000199220">
    <property type="component" value="Unassembled WGS sequence"/>
</dbReference>
<dbReference type="EMBL" id="FNTX01000001">
    <property type="protein sequence ID" value="SEE22334.1"/>
    <property type="molecule type" value="Genomic_DNA"/>
</dbReference>
<dbReference type="STRING" id="648782.SAMN04488554_1839"/>
<accession>A0A1H5H3L4</accession>
<proteinExistence type="predicted"/>